<comment type="subcellular location">
    <subcellularLocation>
        <location evidence="1">Membrane</location>
        <topology evidence="1">Multi-pass membrane protein</topology>
    </subcellularLocation>
</comment>
<keyword evidence="2 5" id="KW-0812">Transmembrane</keyword>
<evidence type="ECO:0000256" key="4">
    <source>
        <dbReference type="ARBA" id="ARBA00023136"/>
    </source>
</evidence>
<name>A0A562UD70_9SPHI</name>
<dbReference type="AlphaFoldDB" id="A0A562UD70"/>
<keyword evidence="7" id="KW-1185">Reference proteome</keyword>
<dbReference type="InterPro" id="IPR032808">
    <property type="entry name" value="DoxX"/>
</dbReference>
<feature type="transmembrane region" description="Helical" evidence="5">
    <location>
        <begin position="119"/>
        <end position="137"/>
    </location>
</feature>
<dbReference type="EMBL" id="VLLI01000002">
    <property type="protein sequence ID" value="TWJ03347.1"/>
    <property type="molecule type" value="Genomic_DNA"/>
</dbReference>
<evidence type="ECO:0000256" key="1">
    <source>
        <dbReference type="ARBA" id="ARBA00004141"/>
    </source>
</evidence>
<evidence type="ECO:0000256" key="5">
    <source>
        <dbReference type="SAM" id="Phobius"/>
    </source>
</evidence>
<accession>A0A562UD70</accession>
<dbReference type="Pfam" id="PF13564">
    <property type="entry name" value="DoxX_2"/>
    <property type="match status" value="1"/>
</dbReference>
<evidence type="ECO:0000256" key="2">
    <source>
        <dbReference type="ARBA" id="ARBA00022692"/>
    </source>
</evidence>
<dbReference type="Proteomes" id="UP000317010">
    <property type="component" value="Unassembled WGS sequence"/>
</dbReference>
<comment type="caution">
    <text evidence="6">The sequence shown here is derived from an EMBL/GenBank/DDBJ whole genome shotgun (WGS) entry which is preliminary data.</text>
</comment>
<protein>
    <submittedName>
        <fullName evidence="6">DoxX-like protein</fullName>
    </submittedName>
</protein>
<keyword evidence="3 5" id="KW-1133">Transmembrane helix</keyword>
<proteinExistence type="predicted"/>
<sequence>MIIDLATLNLNFTRVKLNVTTKIQIIMLRTIATWILTILLTLFFIYAGYKKLTGNEVTAQHFHDWGYGPWLLKFVGCLELIGALLLLFPATATSGALLLCLIMTGASFTLLSHQVWHTFAVTSVCLVLLLFAGYLRWNQSWILGVFKMHN</sequence>
<dbReference type="GO" id="GO:0016020">
    <property type="term" value="C:membrane"/>
    <property type="evidence" value="ECO:0007669"/>
    <property type="project" value="UniProtKB-SubCell"/>
</dbReference>
<evidence type="ECO:0000313" key="6">
    <source>
        <dbReference type="EMBL" id="TWJ03347.1"/>
    </source>
</evidence>
<dbReference type="OrthoDB" id="2454358at2"/>
<reference evidence="6 7" key="1">
    <citation type="submission" date="2019-07" db="EMBL/GenBank/DDBJ databases">
        <title>Genomic Encyclopedia of Archaeal and Bacterial Type Strains, Phase II (KMG-II): from individual species to whole genera.</title>
        <authorList>
            <person name="Goeker M."/>
        </authorList>
    </citation>
    <scope>NUCLEOTIDE SEQUENCE [LARGE SCALE GENOMIC DNA]</scope>
    <source>
        <strain evidence="6 7">ATCC BAA-1854</strain>
    </source>
</reference>
<keyword evidence="4 5" id="KW-0472">Membrane</keyword>
<gene>
    <name evidence="6" type="ORF">JN11_00885</name>
</gene>
<organism evidence="6 7">
    <name type="scientific">Mucilaginibacter frigoritolerans</name>
    <dbReference type="NCBI Taxonomy" id="652788"/>
    <lineage>
        <taxon>Bacteria</taxon>
        <taxon>Pseudomonadati</taxon>
        <taxon>Bacteroidota</taxon>
        <taxon>Sphingobacteriia</taxon>
        <taxon>Sphingobacteriales</taxon>
        <taxon>Sphingobacteriaceae</taxon>
        <taxon>Mucilaginibacter</taxon>
    </lineage>
</organism>
<evidence type="ECO:0000313" key="7">
    <source>
        <dbReference type="Proteomes" id="UP000317010"/>
    </source>
</evidence>
<feature type="transmembrane region" description="Helical" evidence="5">
    <location>
        <begin position="26"/>
        <end position="47"/>
    </location>
</feature>
<evidence type="ECO:0000256" key="3">
    <source>
        <dbReference type="ARBA" id="ARBA00022989"/>
    </source>
</evidence>